<dbReference type="PANTHER" id="PTHR38036:SF1">
    <property type="entry name" value="UPF0250 PROTEIN YBED"/>
    <property type="match status" value="1"/>
</dbReference>
<dbReference type="EMBL" id="AP012029">
    <property type="protein sequence ID" value="BAJ64818.1"/>
    <property type="molecule type" value="Genomic_DNA"/>
</dbReference>
<dbReference type="eggNOG" id="COG2921">
    <property type="taxonomic scope" value="Bacteria"/>
</dbReference>
<dbReference type="Gene3D" id="3.30.70.260">
    <property type="match status" value="1"/>
</dbReference>
<proteinExistence type="inferred from homology"/>
<dbReference type="InParanoid" id="E8N175"/>
<dbReference type="HOGENOM" id="CLU_161438_1_1_0"/>
<dbReference type="SUPFAM" id="SSF117991">
    <property type="entry name" value="YbeD/HP0495-like"/>
    <property type="match status" value="1"/>
</dbReference>
<dbReference type="InterPro" id="IPR007454">
    <property type="entry name" value="UPF0250_YbeD-like"/>
</dbReference>
<keyword evidence="3" id="KW-1185">Reference proteome</keyword>
<organism evidence="2 3">
    <name type="scientific">Anaerolinea thermophila (strain DSM 14523 / JCM 11388 / NBRC 100420 / UNI-1)</name>
    <dbReference type="NCBI Taxonomy" id="926569"/>
    <lineage>
        <taxon>Bacteria</taxon>
        <taxon>Bacillati</taxon>
        <taxon>Chloroflexota</taxon>
        <taxon>Anaerolineae</taxon>
        <taxon>Anaerolineales</taxon>
        <taxon>Anaerolineaceae</taxon>
        <taxon>Anaerolinea</taxon>
    </lineage>
</organism>
<evidence type="ECO:0000313" key="3">
    <source>
        <dbReference type="Proteomes" id="UP000008922"/>
    </source>
</evidence>
<dbReference type="GO" id="GO:0005829">
    <property type="term" value="C:cytosol"/>
    <property type="evidence" value="ECO:0007669"/>
    <property type="project" value="TreeGrafter"/>
</dbReference>
<gene>
    <name evidence="2" type="ordered locus">ANT_27920</name>
</gene>
<dbReference type="OrthoDB" id="9793424at2"/>
<evidence type="ECO:0000256" key="1">
    <source>
        <dbReference type="ARBA" id="ARBA00008460"/>
    </source>
</evidence>
<name>E8N175_ANATU</name>
<sequence>MMSLDREVFDFPTVIPLKVIGRNEQDFEAFVVSLFQKHLDEGDIQKVESRLSREDRYLSVTVSFTASSRVQLNAIYAELQSHQRVLMVI</sequence>
<reference evidence="2 3" key="1">
    <citation type="submission" date="2010-12" db="EMBL/GenBank/DDBJ databases">
        <title>Whole genome sequence of Anaerolinea thermophila UNI-1.</title>
        <authorList>
            <person name="Narita-Yamada S."/>
            <person name="Kishi E."/>
            <person name="Watanabe Y."/>
            <person name="Takasaki K."/>
            <person name="Ankai A."/>
            <person name="Oguchi A."/>
            <person name="Fukui S."/>
            <person name="Takahashi M."/>
            <person name="Yashiro I."/>
            <person name="Hosoyama A."/>
            <person name="Sekiguchi Y."/>
            <person name="Hanada S."/>
            <person name="Fujita N."/>
        </authorList>
    </citation>
    <scope>NUCLEOTIDE SEQUENCE [LARGE SCALE GENOMIC DNA]</scope>
    <source>
        <strain evidence="3">DSM 14523 / JCM 11388 / NBRC 100420 / UNI-1</strain>
    </source>
</reference>
<dbReference type="STRING" id="926569.ANT_27920"/>
<dbReference type="InterPro" id="IPR027471">
    <property type="entry name" value="YbeD-like_sf"/>
</dbReference>
<comment type="similarity">
    <text evidence="1">Belongs to the UPF0250 family.</text>
</comment>
<dbReference type="Pfam" id="PF04359">
    <property type="entry name" value="DUF493"/>
    <property type="match status" value="1"/>
</dbReference>
<protein>
    <submittedName>
        <fullName evidence="2">Uncharacterized protein</fullName>
    </submittedName>
</protein>
<dbReference type="RefSeq" id="WP_013561165.1">
    <property type="nucleotide sequence ID" value="NC_014960.1"/>
</dbReference>
<dbReference type="KEGG" id="atm:ANT_27920"/>
<evidence type="ECO:0000313" key="2">
    <source>
        <dbReference type="EMBL" id="BAJ64818.1"/>
    </source>
</evidence>
<dbReference type="Proteomes" id="UP000008922">
    <property type="component" value="Chromosome"/>
</dbReference>
<dbReference type="AlphaFoldDB" id="E8N175"/>
<accession>E8N175</accession>
<dbReference type="PANTHER" id="PTHR38036">
    <property type="entry name" value="UPF0250 PROTEIN YBED"/>
    <property type="match status" value="1"/>
</dbReference>